<dbReference type="PATRIC" id="fig|1207063.3.peg.543"/>
<dbReference type="STRING" id="1207063.P24_02676"/>
<dbReference type="Proteomes" id="UP000006746">
    <property type="component" value="Unassembled WGS sequence"/>
</dbReference>
<dbReference type="InterPro" id="IPR044000">
    <property type="entry name" value="Phage_tube_2"/>
</dbReference>
<dbReference type="Pfam" id="PF18906">
    <property type="entry name" value="Phage_tube_2"/>
    <property type="match status" value="1"/>
</dbReference>
<evidence type="ECO:0000313" key="2">
    <source>
        <dbReference type="Proteomes" id="UP000006746"/>
    </source>
</evidence>
<sequence length="310" mass="33119">MAGKKWRLKAILAKVEDTYGVDAEPAGATDAILSVNAEIRPMEGSSVERAVDQPYKGARPEILVNTHVGLNYGVEIAGSGAAGTAPAWAALMRACGFAETVTEATDVQYDPVSTDEESATQYFQLDGVKHALLGSRGSFDINLAVGELPLFNFQFLGLFQTVTDTALPAVTLTGFKTPRPVTNADTPTFQLNGVDLVMRSLRINVNNQQAGRFLVNQEEIVTPDRAVTGTVVYEMPALATFNPFALAEARTLVALSCVHGTTAGNIVEISGAKVELGRPTYSQQQGITEVSQPFRMLPNTGDDEIAIIVK</sequence>
<name>K2K6C7_9PROT</name>
<dbReference type="EMBL" id="AMRL01000002">
    <property type="protein sequence ID" value="EKE78429.1"/>
    <property type="molecule type" value="Genomic_DNA"/>
</dbReference>
<comment type="caution">
    <text evidence="1">The sequence shown here is derived from an EMBL/GenBank/DDBJ whole genome shotgun (WGS) entry which is preliminary data.</text>
</comment>
<dbReference type="AlphaFoldDB" id="K2K6C7"/>
<proteinExistence type="predicted"/>
<keyword evidence="2" id="KW-1185">Reference proteome</keyword>
<dbReference type="RefSeq" id="WP_008943152.1">
    <property type="nucleotide sequence ID" value="NZ_AMRL01000002.1"/>
</dbReference>
<gene>
    <name evidence="1" type="ORF">P24_02676</name>
</gene>
<reference evidence="1 2" key="1">
    <citation type="journal article" date="2012" name="J. Bacteriol.">
        <title>Genome Sequence of Oceanibaculum indicum Type Strain P24.</title>
        <authorList>
            <person name="Lai Q."/>
            <person name="Shao Z."/>
        </authorList>
    </citation>
    <scope>NUCLEOTIDE SEQUENCE [LARGE SCALE GENOMIC DNA]</scope>
    <source>
        <strain evidence="1 2">P24</strain>
    </source>
</reference>
<accession>K2K6C7</accession>
<organism evidence="1 2">
    <name type="scientific">Oceanibaculum indicum P24</name>
    <dbReference type="NCBI Taxonomy" id="1207063"/>
    <lineage>
        <taxon>Bacteria</taxon>
        <taxon>Pseudomonadati</taxon>
        <taxon>Pseudomonadota</taxon>
        <taxon>Alphaproteobacteria</taxon>
        <taxon>Rhodospirillales</taxon>
        <taxon>Oceanibaculaceae</taxon>
        <taxon>Oceanibaculum</taxon>
    </lineage>
</organism>
<protein>
    <submittedName>
        <fullName evidence="1">Uncharacterized protein</fullName>
    </submittedName>
</protein>
<evidence type="ECO:0000313" key="1">
    <source>
        <dbReference type="EMBL" id="EKE78429.1"/>
    </source>
</evidence>
<dbReference type="eggNOG" id="ENOG502ZAKV">
    <property type="taxonomic scope" value="Bacteria"/>
</dbReference>